<dbReference type="EMBL" id="UARK01000011">
    <property type="protein sequence ID" value="SPW28594.1"/>
    <property type="molecule type" value="Genomic_DNA"/>
</dbReference>
<evidence type="ECO:0000313" key="1">
    <source>
        <dbReference type="EMBL" id="SPW28594.1"/>
    </source>
</evidence>
<reference evidence="1 2" key="1">
    <citation type="submission" date="2018-06" db="EMBL/GenBank/DDBJ databases">
        <authorList>
            <consortium name="Pathogen Informatics"/>
            <person name="Doyle S."/>
        </authorList>
    </citation>
    <scope>NUCLEOTIDE SEQUENCE [LARGE SCALE GENOMIC DNA]</scope>
    <source>
        <strain evidence="1 2">NCTC10254</strain>
    </source>
</reference>
<dbReference type="RefSeq" id="WP_005522826.1">
    <property type="nucleotide sequence ID" value="NZ_CAJPQJ010000011.1"/>
</dbReference>
<proteinExistence type="predicted"/>
<accession>A0A448TIQ8</accession>
<dbReference type="AlphaFoldDB" id="A0A448TIQ8"/>
<protein>
    <submittedName>
        <fullName evidence="1">Uncharacterized protein</fullName>
    </submittedName>
</protein>
<organism evidence="1 2">
    <name type="scientific">Corynebacterium matruchotii</name>
    <dbReference type="NCBI Taxonomy" id="43768"/>
    <lineage>
        <taxon>Bacteria</taxon>
        <taxon>Bacillati</taxon>
        <taxon>Actinomycetota</taxon>
        <taxon>Actinomycetes</taxon>
        <taxon>Mycobacteriales</taxon>
        <taxon>Corynebacteriaceae</taxon>
        <taxon>Corynebacterium</taxon>
    </lineage>
</organism>
<name>A0A448TIQ8_9CORY</name>
<comment type="caution">
    <text evidence="1">The sequence shown here is derived from an EMBL/GenBank/DDBJ whole genome shotgun (WGS) entry which is preliminary data.</text>
</comment>
<dbReference type="GeneID" id="84573604"/>
<dbReference type="Proteomes" id="UP000249886">
    <property type="component" value="Unassembled WGS sequence"/>
</dbReference>
<sequence length="159" mass="17497">MSQQHPFDDPFAADPGPATYVPSAGHDYSRSVVSHTGRSFRPGFRATSGLNAPLLLWAASACYMLELCYILWLVYRVYEESHRINSIAGALLFLLIAGVTTLVVGMMKAQLWGRWGLVAVTIVGILVVVVPDLWPITLLGIGGAILAWLPSNKYWFGYR</sequence>
<evidence type="ECO:0000313" key="2">
    <source>
        <dbReference type="Proteomes" id="UP000249886"/>
    </source>
</evidence>
<gene>
    <name evidence="1" type="ORF">NCTC10254_01540</name>
</gene>